<keyword evidence="2" id="KW-1185">Reference proteome</keyword>
<proteinExistence type="predicted"/>
<dbReference type="Proteomes" id="UP000215335">
    <property type="component" value="Unassembled WGS sequence"/>
</dbReference>
<dbReference type="EMBL" id="NNAY01004915">
    <property type="protein sequence ID" value="OXU17251.1"/>
    <property type="molecule type" value="Genomic_DNA"/>
</dbReference>
<accession>A0A232EFX2</accession>
<reference evidence="1 2" key="1">
    <citation type="journal article" date="2017" name="Curr. Biol.">
        <title>The Evolution of Venom by Co-option of Single-Copy Genes.</title>
        <authorList>
            <person name="Martinson E.O."/>
            <person name="Mrinalini"/>
            <person name="Kelkar Y.D."/>
            <person name="Chang C.H."/>
            <person name="Werren J.H."/>
        </authorList>
    </citation>
    <scope>NUCLEOTIDE SEQUENCE [LARGE SCALE GENOMIC DNA]</scope>
    <source>
        <strain evidence="1 2">Alberta</strain>
        <tissue evidence="1">Whole body</tissue>
    </source>
</reference>
<organism evidence="1 2">
    <name type="scientific">Trichomalopsis sarcophagae</name>
    <dbReference type="NCBI Taxonomy" id="543379"/>
    <lineage>
        <taxon>Eukaryota</taxon>
        <taxon>Metazoa</taxon>
        <taxon>Ecdysozoa</taxon>
        <taxon>Arthropoda</taxon>
        <taxon>Hexapoda</taxon>
        <taxon>Insecta</taxon>
        <taxon>Pterygota</taxon>
        <taxon>Neoptera</taxon>
        <taxon>Endopterygota</taxon>
        <taxon>Hymenoptera</taxon>
        <taxon>Apocrita</taxon>
        <taxon>Proctotrupomorpha</taxon>
        <taxon>Chalcidoidea</taxon>
        <taxon>Pteromalidae</taxon>
        <taxon>Pteromalinae</taxon>
        <taxon>Trichomalopsis</taxon>
    </lineage>
</organism>
<gene>
    <name evidence="1" type="ORF">TSAR_000540</name>
</gene>
<dbReference type="AlphaFoldDB" id="A0A232EFX2"/>
<protein>
    <submittedName>
        <fullName evidence="1">Uncharacterized protein</fullName>
    </submittedName>
</protein>
<evidence type="ECO:0000313" key="2">
    <source>
        <dbReference type="Proteomes" id="UP000215335"/>
    </source>
</evidence>
<name>A0A232EFX2_9HYME</name>
<evidence type="ECO:0000313" key="1">
    <source>
        <dbReference type="EMBL" id="OXU17251.1"/>
    </source>
</evidence>
<sequence length="118" mass="13512">MYSFDGQKKRIHWRSVARRNDIVPAIDTTLFAILIRSLASSDENCTKARAPFWLSRSFADANLPRDKTSNRAQFDRDRPVNKCDTPFFLPLRERTFSFTHRARASSLTVCVASDSSVL</sequence>
<comment type="caution">
    <text evidence="1">The sequence shown here is derived from an EMBL/GenBank/DDBJ whole genome shotgun (WGS) entry which is preliminary data.</text>
</comment>